<proteinExistence type="predicted"/>
<dbReference type="Proteomes" id="UP000600171">
    <property type="component" value="Unassembled WGS sequence"/>
</dbReference>
<dbReference type="InterPro" id="IPR011257">
    <property type="entry name" value="DNA_glycosylase"/>
</dbReference>
<accession>A0A917IR71</accession>
<keyword evidence="2" id="KW-0234">DNA repair</keyword>
<evidence type="ECO:0000313" key="4">
    <source>
        <dbReference type="Proteomes" id="UP000600171"/>
    </source>
</evidence>
<keyword evidence="4" id="KW-1185">Reference proteome</keyword>
<dbReference type="PANTHER" id="PTHR43003:SF6">
    <property type="entry name" value="DNA GLYCOSYLASE"/>
    <property type="match status" value="1"/>
</dbReference>
<evidence type="ECO:0008006" key="5">
    <source>
        <dbReference type="Google" id="ProtNLM"/>
    </source>
</evidence>
<evidence type="ECO:0000256" key="2">
    <source>
        <dbReference type="ARBA" id="ARBA00023204"/>
    </source>
</evidence>
<dbReference type="GO" id="GO:0008725">
    <property type="term" value="F:DNA-3-methyladenine glycosylase activity"/>
    <property type="evidence" value="ECO:0007669"/>
    <property type="project" value="TreeGrafter"/>
</dbReference>
<keyword evidence="1" id="KW-0227">DNA damage</keyword>
<dbReference type="EMBL" id="BMDC01000001">
    <property type="protein sequence ID" value="GGH60866.1"/>
    <property type="molecule type" value="Genomic_DNA"/>
</dbReference>
<dbReference type="GO" id="GO:0006307">
    <property type="term" value="P:DNA alkylation repair"/>
    <property type="evidence" value="ECO:0007669"/>
    <property type="project" value="TreeGrafter"/>
</dbReference>
<sequence>MGSTPVVLRFEQETRRAAPTAERYLAPIHVRLWAERSAAGLAAIEALSADLDAWVGARDDWSDFLGSPAYAHLPEQLQLAHREHPGLRLGATGQLTWHAISAITEQRVTGIEAMGGLRAVLRRIAEPLPNTGLADQPRGMLFFPVTASFLEVPSWIWHRAGYDSARSRAVLEYARRADSLEKIAQTRSAAELSTALHSISGIGPWTIAEILQRTHGHPDAVSVGDYHLAKHVGWAFEQKRADDARMLQLLAPFTGHRNRVVALIKAARIEAPKHGARLAPQDHRHH</sequence>
<organism evidence="3 4">
    <name type="scientific">Rothia aerolata</name>
    <dbReference type="NCBI Taxonomy" id="1812262"/>
    <lineage>
        <taxon>Bacteria</taxon>
        <taxon>Bacillati</taxon>
        <taxon>Actinomycetota</taxon>
        <taxon>Actinomycetes</taxon>
        <taxon>Micrococcales</taxon>
        <taxon>Micrococcaceae</taxon>
        <taxon>Rothia</taxon>
    </lineage>
</organism>
<dbReference type="GO" id="GO:0005737">
    <property type="term" value="C:cytoplasm"/>
    <property type="evidence" value="ECO:0007669"/>
    <property type="project" value="TreeGrafter"/>
</dbReference>
<dbReference type="GO" id="GO:0006285">
    <property type="term" value="P:base-excision repair, AP site formation"/>
    <property type="evidence" value="ECO:0007669"/>
    <property type="project" value="TreeGrafter"/>
</dbReference>
<reference evidence="3 4" key="1">
    <citation type="journal article" date="2014" name="Int. J. Syst. Evol. Microbiol.">
        <title>Complete genome sequence of Corynebacterium casei LMG S-19264T (=DSM 44701T), isolated from a smear-ripened cheese.</title>
        <authorList>
            <consortium name="US DOE Joint Genome Institute (JGI-PGF)"/>
            <person name="Walter F."/>
            <person name="Albersmeier A."/>
            <person name="Kalinowski J."/>
            <person name="Ruckert C."/>
        </authorList>
    </citation>
    <scope>NUCLEOTIDE SEQUENCE [LARGE SCALE GENOMIC DNA]</scope>
    <source>
        <strain evidence="3 4">CCM 8669</strain>
    </source>
</reference>
<dbReference type="SUPFAM" id="SSF48150">
    <property type="entry name" value="DNA-glycosylase"/>
    <property type="match status" value="1"/>
</dbReference>
<dbReference type="InterPro" id="IPR051912">
    <property type="entry name" value="Alkylbase_DNA_Glycosylase/TA"/>
</dbReference>
<comment type="caution">
    <text evidence="3">The sequence shown here is derived from an EMBL/GenBank/DDBJ whole genome shotgun (WGS) entry which is preliminary data.</text>
</comment>
<name>A0A917IR71_9MICC</name>
<dbReference type="PANTHER" id="PTHR43003">
    <property type="entry name" value="DNA-3-METHYLADENINE GLYCOSYLASE"/>
    <property type="match status" value="1"/>
</dbReference>
<protein>
    <recommendedName>
        <fullName evidence="5">3-methyladenine DNA glycosylase</fullName>
    </recommendedName>
</protein>
<evidence type="ECO:0000313" key="3">
    <source>
        <dbReference type="EMBL" id="GGH60866.1"/>
    </source>
</evidence>
<evidence type="ECO:0000256" key="1">
    <source>
        <dbReference type="ARBA" id="ARBA00022763"/>
    </source>
</evidence>
<dbReference type="AlphaFoldDB" id="A0A917IR71"/>
<dbReference type="GO" id="GO:0032131">
    <property type="term" value="F:alkylated DNA binding"/>
    <property type="evidence" value="ECO:0007669"/>
    <property type="project" value="TreeGrafter"/>
</dbReference>
<dbReference type="GO" id="GO:0043916">
    <property type="term" value="F:DNA-7-methylguanine glycosylase activity"/>
    <property type="evidence" value="ECO:0007669"/>
    <property type="project" value="TreeGrafter"/>
</dbReference>
<dbReference type="GO" id="GO:0032993">
    <property type="term" value="C:protein-DNA complex"/>
    <property type="evidence" value="ECO:0007669"/>
    <property type="project" value="TreeGrafter"/>
</dbReference>
<dbReference type="Gene3D" id="1.10.340.30">
    <property type="entry name" value="Hypothetical protein, domain 2"/>
    <property type="match status" value="1"/>
</dbReference>
<gene>
    <name evidence="3" type="ORF">GCM10007359_09480</name>
</gene>